<name>A7IKN8_XANP2</name>
<gene>
    <name evidence="2" type="ordered locus">Xaut_3352</name>
</gene>
<proteinExistence type="predicted"/>
<evidence type="ECO:0000313" key="3">
    <source>
        <dbReference type="Proteomes" id="UP000002417"/>
    </source>
</evidence>
<keyword evidence="1" id="KW-0812">Transmembrane</keyword>
<accession>A7IKN8</accession>
<keyword evidence="3" id="KW-1185">Reference proteome</keyword>
<dbReference type="Pfam" id="PF08695">
    <property type="entry name" value="Coa1"/>
    <property type="match status" value="1"/>
</dbReference>
<dbReference type="EMBL" id="CP000781">
    <property type="protein sequence ID" value="ABS68581.1"/>
    <property type="molecule type" value="Genomic_DNA"/>
</dbReference>
<dbReference type="KEGG" id="xau:Xaut_3352"/>
<dbReference type="Proteomes" id="UP000002417">
    <property type="component" value="Chromosome"/>
</dbReference>
<feature type="transmembrane region" description="Helical" evidence="1">
    <location>
        <begin position="37"/>
        <end position="60"/>
    </location>
</feature>
<keyword evidence="1" id="KW-1133">Transmembrane helix</keyword>
<evidence type="ECO:0000313" key="2">
    <source>
        <dbReference type="EMBL" id="ABS68581.1"/>
    </source>
</evidence>
<dbReference type="OrthoDB" id="9815959at2"/>
<keyword evidence="1" id="KW-0472">Membrane</keyword>
<dbReference type="HOGENOM" id="CLU_1353032_0_0_5"/>
<dbReference type="InterPro" id="IPR014807">
    <property type="entry name" value="Coa1"/>
</dbReference>
<feature type="transmembrane region" description="Helical" evidence="1">
    <location>
        <begin position="81"/>
        <end position="104"/>
    </location>
</feature>
<protein>
    <recommendedName>
        <fullName evidence="4">Cytochrome oxidase complex assembly protein 1</fullName>
    </recommendedName>
</protein>
<dbReference type="eggNOG" id="COG0515">
    <property type="taxonomic scope" value="Bacteria"/>
</dbReference>
<evidence type="ECO:0000256" key="1">
    <source>
        <dbReference type="SAM" id="Phobius"/>
    </source>
</evidence>
<dbReference type="AlphaFoldDB" id="A7IKN8"/>
<organism evidence="2 3">
    <name type="scientific">Xanthobacter autotrophicus (strain ATCC BAA-1158 / Py2)</name>
    <dbReference type="NCBI Taxonomy" id="78245"/>
    <lineage>
        <taxon>Bacteria</taxon>
        <taxon>Pseudomonadati</taxon>
        <taxon>Pseudomonadota</taxon>
        <taxon>Alphaproteobacteria</taxon>
        <taxon>Hyphomicrobiales</taxon>
        <taxon>Xanthobacteraceae</taxon>
        <taxon>Xanthobacter</taxon>
    </lineage>
</organism>
<sequence length="210" mass="23318">MTNEALNDPADVPAELDRWNWGAFFLNWIWGVGNSTWIALLALIPLVNIIMMIVLGLRGSRWAWRNRAWRSVDQFRRTQRTWGIAGLIVWMVVLGGSGTLVASLPRILKSADAYALTMKAVQSDQDVTRALGPDIQDSFWIFGQVTVNNDGTGFANYSIPIHGERGSANVISQATREGKRWTIRQLIVNVEGQHKPIVIIRNGRPGGIGA</sequence>
<reference evidence="2 3" key="1">
    <citation type="submission" date="2007-07" db="EMBL/GenBank/DDBJ databases">
        <title>Complete sequence of chromosome of Xanthobacter autotrophicus Py2.</title>
        <authorList>
            <consortium name="US DOE Joint Genome Institute"/>
            <person name="Copeland A."/>
            <person name="Lucas S."/>
            <person name="Lapidus A."/>
            <person name="Barry K."/>
            <person name="Glavina del Rio T."/>
            <person name="Hammon N."/>
            <person name="Israni S."/>
            <person name="Dalin E."/>
            <person name="Tice H."/>
            <person name="Pitluck S."/>
            <person name="Sims D."/>
            <person name="Brettin T."/>
            <person name="Bruce D."/>
            <person name="Detter J.C."/>
            <person name="Han C."/>
            <person name="Tapia R."/>
            <person name="Brainard J."/>
            <person name="Schmutz J."/>
            <person name="Larimer F."/>
            <person name="Land M."/>
            <person name="Hauser L."/>
            <person name="Kyrpides N."/>
            <person name="Kim E."/>
            <person name="Ensigns S.A."/>
            <person name="Richardson P."/>
        </authorList>
    </citation>
    <scope>NUCLEOTIDE SEQUENCE [LARGE SCALE GENOMIC DNA]</scope>
    <source>
        <strain evidence="3">ATCC BAA-1158 / Py2</strain>
    </source>
</reference>
<evidence type="ECO:0008006" key="4">
    <source>
        <dbReference type="Google" id="ProtNLM"/>
    </source>
</evidence>
<dbReference type="STRING" id="78245.Xaut_3352"/>